<dbReference type="Proteomes" id="UP000184357">
    <property type="component" value="Unassembled WGS sequence"/>
</dbReference>
<evidence type="ECO:0000313" key="3">
    <source>
        <dbReference type="Proteomes" id="UP000184357"/>
    </source>
</evidence>
<dbReference type="OrthoDB" id="204433at2157"/>
<feature type="compositionally biased region" description="Basic and acidic residues" evidence="1">
    <location>
        <begin position="1"/>
        <end position="12"/>
    </location>
</feature>
<reference evidence="2 3" key="1">
    <citation type="submission" date="2016-11" db="EMBL/GenBank/DDBJ databases">
        <authorList>
            <person name="Jaros S."/>
            <person name="Januszkiewicz K."/>
            <person name="Wedrychowicz H."/>
        </authorList>
    </citation>
    <scope>NUCLEOTIDE SEQUENCE [LARGE SCALE GENOMIC DNA]</scope>
    <source>
        <strain evidence="2 3">DSM 9297</strain>
    </source>
</reference>
<keyword evidence="3" id="KW-1185">Reference proteome</keyword>
<gene>
    <name evidence="2" type="ORF">SAMN05443636_2435</name>
</gene>
<proteinExistence type="predicted"/>
<evidence type="ECO:0000313" key="2">
    <source>
        <dbReference type="EMBL" id="SHH36865.1"/>
    </source>
</evidence>
<sequence length="57" mass="6268">MTHDVLAERNDEASSEPDFTSEAPVAALRTCPDRTVFTENGNADGWISTDLTVDLER</sequence>
<dbReference type="RefSeq" id="WP_159435762.1">
    <property type="nucleotide sequence ID" value="NZ_FQWV01000006.1"/>
</dbReference>
<organism evidence="2 3">
    <name type="scientific">Halobaculum gomorrense</name>
    <dbReference type="NCBI Taxonomy" id="43928"/>
    <lineage>
        <taxon>Archaea</taxon>
        <taxon>Methanobacteriati</taxon>
        <taxon>Methanobacteriota</taxon>
        <taxon>Stenosarchaea group</taxon>
        <taxon>Halobacteria</taxon>
        <taxon>Halobacteriales</taxon>
        <taxon>Haloferacaceae</taxon>
        <taxon>Halobaculum</taxon>
    </lineage>
</organism>
<dbReference type="AlphaFoldDB" id="A0A1M5SEJ9"/>
<evidence type="ECO:0000256" key="1">
    <source>
        <dbReference type="SAM" id="MobiDB-lite"/>
    </source>
</evidence>
<feature type="region of interest" description="Disordered" evidence="1">
    <location>
        <begin position="1"/>
        <end position="24"/>
    </location>
</feature>
<dbReference type="EMBL" id="FQWV01000006">
    <property type="protein sequence ID" value="SHH36865.1"/>
    <property type="molecule type" value="Genomic_DNA"/>
</dbReference>
<name>A0A1M5SEJ9_9EURY</name>
<protein>
    <submittedName>
        <fullName evidence="2">Uncharacterized protein</fullName>
    </submittedName>
</protein>
<accession>A0A1M5SEJ9</accession>